<keyword evidence="1" id="KW-0472">Membrane</keyword>
<evidence type="ECO:0000313" key="2">
    <source>
        <dbReference type="EMBL" id="MET3634408.1"/>
    </source>
</evidence>
<feature type="transmembrane region" description="Helical" evidence="1">
    <location>
        <begin position="34"/>
        <end position="57"/>
    </location>
</feature>
<gene>
    <name evidence="2" type="ORF">ABID28_001051</name>
</gene>
<feature type="transmembrane region" description="Helical" evidence="1">
    <location>
        <begin position="107"/>
        <end position="125"/>
    </location>
</feature>
<keyword evidence="3" id="KW-1185">Reference proteome</keyword>
<dbReference type="EMBL" id="JBEPLN010000014">
    <property type="protein sequence ID" value="MET3634408.1"/>
    <property type="molecule type" value="Genomic_DNA"/>
</dbReference>
<dbReference type="Gene3D" id="1.10.1760.20">
    <property type="match status" value="1"/>
</dbReference>
<accession>A0ABV2JF99</accession>
<reference evidence="2 3" key="1">
    <citation type="submission" date="2024-06" db="EMBL/GenBank/DDBJ databases">
        <title>Genomic Encyclopedia of Type Strains, Phase IV (KMG-IV): sequencing the most valuable type-strain genomes for metagenomic binning, comparative biology and taxonomic classification.</title>
        <authorList>
            <person name="Goeker M."/>
        </authorList>
    </citation>
    <scope>NUCLEOTIDE SEQUENCE [LARGE SCALE GENOMIC DNA]</scope>
    <source>
        <strain evidence="2 3">DSM 28302</strain>
    </source>
</reference>
<organism evidence="2 3">
    <name type="scientific">Streptococcus porcorum</name>
    <dbReference type="NCBI Taxonomy" id="701526"/>
    <lineage>
        <taxon>Bacteria</taxon>
        <taxon>Bacillati</taxon>
        <taxon>Bacillota</taxon>
        <taxon>Bacilli</taxon>
        <taxon>Lactobacillales</taxon>
        <taxon>Streptococcaceae</taxon>
        <taxon>Streptococcus</taxon>
    </lineage>
</organism>
<keyword evidence="1" id="KW-1133">Transmembrane helix</keyword>
<evidence type="ECO:0000256" key="1">
    <source>
        <dbReference type="SAM" id="Phobius"/>
    </source>
</evidence>
<sequence length="176" mass="19923">MLLRKLSRLALLSALCIVLRYAFSGLPNVQPITAIFLVVSVCFSLPEGIMLTALTMFVSSFLLGFGPWVLWQIGSFSLVLTIWFYVLYPLTNYLKPVKIIGVSLDRLGYQAIFAAILGIVYGMVIDTWSAILFGTKVWLYVLSGMPYNIAHSLSTLFFYPLIHSIFRRFYSNEKDL</sequence>
<feature type="transmembrane region" description="Helical" evidence="1">
    <location>
        <begin position="137"/>
        <end position="162"/>
    </location>
</feature>
<protein>
    <submittedName>
        <fullName evidence="2">Type IV secretory pathway TrbD component</fullName>
    </submittedName>
</protein>
<dbReference type="RefSeq" id="WP_354368744.1">
    <property type="nucleotide sequence ID" value="NZ_JBEPLN010000014.1"/>
</dbReference>
<name>A0ABV2JF99_9STRE</name>
<evidence type="ECO:0000313" key="3">
    <source>
        <dbReference type="Proteomes" id="UP001549037"/>
    </source>
</evidence>
<comment type="caution">
    <text evidence="2">The sequence shown here is derived from an EMBL/GenBank/DDBJ whole genome shotgun (WGS) entry which is preliminary data.</text>
</comment>
<feature type="transmembrane region" description="Helical" evidence="1">
    <location>
        <begin position="69"/>
        <end position="87"/>
    </location>
</feature>
<dbReference type="Proteomes" id="UP001549037">
    <property type="component" value="Unassembled WGS sequence"/>
</dbReference>
<proteinExistence type="predicted"/>
<keyword evidence="1" id="KW-0812">Transmembrane</keyword>